<dbReference type="EMBL" id="CAIE01000025">
    <property type="protein sequence ID" value="CCH18224.1"/>
    <property type="molecule type" value="Genomic_DNA"/>
</dbReference>
<dbReference type="SUPFAM" id="SSF160631">
    <property type="entry name" value="SMI1/KNR4-like"/>
    <property type="match status" value="1"/>
</dbReference>
<protein>
    <recommendedName>
        <fullName evidence="1">Knr4/Smi1-like domain-containing protein</fullName>
    </recommendedName>
</protein>
<name>I0L327_9ACTN</name>
<dbReference type="InterPro" id="IPR018958">
    <property type="entry name" value="Knr4/Smi1-like_dom"/>
</dbReference>
<feature type="domain" description="Knr4/Smi1-like" evidence="1">
    <location>
        <begin position="73"/>
        <end position="186"/>
    </location>
</feature>
<proteinExistence type="predicted"/>
<organism evidence="2 3">
    <name type="scientific">Micromonospora lupini str. Lupac 08</name>
    <dbReference type="NCBI Taxonomy" id="1150864"/>
    <lineage>
        <taxon>Bacteria</taxon>
        <taxon>Bacillati</taxon>
        <taxon>Actinomycetota</taxon>
        <taxon>Actinomycetes</taxon>
        <taxon>Micromonosporales</taxon>
        <taxon>Micromonosporaceae</taxon>
        <taxon>Micromonospora</taxon>
    </lineage>
</organism>
<evidence type="ECO:0000313" key="2">
    <source>
        <dbReference type="EMBL" id="CCH18224.1"/>
    </source>
</evidence>
<evidence type="ECO:0000259" key="1">
    <source>
        <dbReference type="SMART" id="SM00860"/>
    </source>
</evidence>
<dbReference type="eggNOG" id="ENOG502ZQBG">
    <property type="taxonomic scope" value="Bacteria"/>
</dbReference>
<dbReference type="RefSeq" id="WP_007459430.1">
    <property type="nucleotide sequence ID" value="NZ_HF570108.1"/>
</dbReference>
<comment type="caution">
    <text evidence="2">The sequence shown here is derived from an EMBL/GenBank/DDBJ whole genome shotgun (WGS) entry which is preliminary data.</text>
</comment>
<keyword evidence="3" id="KW-1185">Reference proteome</keyword>
<dbReference type="SMART" id="SM00860">
    <property type="entry name" value="SMI1_KNR4"/>
    <property type="match status" value="1"/>
</dbReference>
<dbReference type="OrthoDB" id="159453at2"/>
<dbReference type="STRING" id="1150864.MILUP08_43129"/>
<dbReference type="Proteomes" id="UP000003448">
    <property type="component" value="Unassembled WGS sequence"/>
</dbReference>
<gene>
    <name evidence="2" type="ORF">MILUP08_43129</name>
</gene>
<dbReference type="AlphaFoldDB" id="I0L327"/>
<evidence type="ECO:0000313" key="3">
    <source>
        <dbReference type="Proteomes" id="UP000003448"/>
    </source>
</evidence>
<accession>I0L327</accession>
<dbReference type="InterPro" id="IPR037883">
    <property type="entry name" value="Knr4/Smi1-like_sf"/>
</dbReference>
<sequence>MREEEVLRGIATRVAARDYSDHVFVRPGYLDPTGVWTLEPAPEGIRQVVDRGSQEHLAALAADAVDPLPPLEPASVQAVDDAEQALGYPLPPLLRRVYLEVANGGFGPVLGVAGGCTDDLGRTLIDLLDSRQRPGFLPIAYWGCAIYSYVDCAGRGAMMWGFDPNSGMAEHSFYSEGISLLEWLDRWLNGRLEQPCLAPDY</sequence>
<reference evidence="3" key="1">
    <citation type="journal article" date="2012" name="J. Bacteriol.">
        <title>Genome Sequence of Micromonospora lupini Lupac 08, Isolated from Root Nodules of Lupinus angustifolius.</title>
        <authorList>
            <person name="Alonso-Vega P."/>
            <person name="Normand P."/>
            <person name="Bacigalupe R."/>
            <person name="Pujic P."/>
            <person name="Lajus A."/>
            <person name="Vallenet D."/>
            <person name="Carro L."/>
            <person name="Coll P."/>
            <person name="Trujillo M.E."/>
        </authorList>
    </citation>
    <scope>NUCLEOTIDE SEQUENCE [LARGE SCALE GENOMIC DNA]</scope>
    <source>
        <strain evidence="3">Lupac 08</strain>
    </source>
</reference>